<gene>
    <name evidence="5" type="ORF">F9L07_14340</name>
</gene>
<organism evidence="5 6">
    <name type="scientific">Nocardioides simplex</name>
    <name type="common">Arthrobacter simplex</name>
    <dbReference type="NCBI Taxonomy" id="2045"/>
    <lineage>
        <taxon>Bacteria</taxon>
        <taxon>Bacillati</taxon>
        <taxon>Actinomycetota</taxon>
        <taxon>Actinomycetes</taxon>
        <taxon>Propionibacteriales</taxon>
        <taxon>Nocardioidaceae</taxon>
        <taxon>Pimelobacter</taxon>
    </lineage>
</organism>
<evidence type="ECO:0000256" key="1">
    <source>
        <dbReference type="ARBA" id="ARBA00022630"/>
    </source>
</evidence>
<dbReference type="Proteomes" id="UP000449906">
    <property type="component" value="Unassembled WGS sequence"/>
</dbReference>
<dbReference type="SMART" id="SM01092">
    <property type="entry name" value="CO_deh_flav_C"/>
    <property type="match status" value="1"/>
</dbReference>
<name>A0A7J5E3P8_NOCSI</name>
<dbReference type="GO" id="GO:0071949">
    <property type="term" value="F:FAD binding"/>
    <property type="evidence" value="ECO:0007669"/>
    <property type="project" value="InterPro"/>
</dbReference>
<accession>A0A7J5E3P8</accession>
<dbReference type="Gene3D" id="3.30.465.10">
    <property type="match status" value="1"/>
</dbReference>
<dbReference type="SUPFAM" id="SSF56176">
    <property type="entry name" value="FAD-binding/transporter-associated domain-like"/>
    <property type="match status" value="1"/>
</dbReference>
<dbReference type="PANTHER" id="PTHR42659">
    <property type="entry name" value="XANTHINE DEHYDROGENASE SUBUNIT C-RELATED"/>
    <property type="match status" value="1"/>
</dbReference>
<evidence type="ECO:0000259" key="4">
    <source>
        <dbReference type="PROSITE" id="PS51387"/>
    </source>
</evidence>
<evidence type="ECO:0000313" key="5">
    <source>
        <dbReference type="EMBL" id="KAB2812885.1"/>
    </source>
</evidence>
<feature type="domain" description="FAD-binding PCMH-type" evidence="4">
    <location>
        <begin position="1"/>
        <end position="176"/>
    </location>
</feature>
<dbReference type="PROSITE" id="PS51387">
    <property type="entry name" value="FAD_PCMH"/>
    <property type="match status" value="1"/>
</dbReference>
<dbReference type="SUPFAM" id="SSF55447">
    <property type="entry name" value="CO dehydrogenase flavoprotein C-terminal domain-like"/>
    <property type="match status" value="1"/>
</dbReference>
<dbReference type="InterPro" id="IPR051312">
    <property type="entry name" value="Diverse_Substr_Oxidored"/>
</dbReference>
<evidence type="ECO:0000313" key="6">
    <source>
        <dbReference type="Proteomes" id="UP000449906"/>
    </source>
</evidence>
<reference evidence="5 6" key="1">
    <citation type="submission" date="2019-09" db="EMBL/GenBank/DDBJ databases">
        <title>Pimelobacter sp. isolated from Paulinella.</title>
        <authorList>
            <person name="Jeong S.E."/>
        </authorList>
    </citation>
    <scope>NUCLEOTIDE SEQUENCE [LARGE SCALE GENOMIC DNA]</scope>
    <source>
        <strain evidence="5 6">Pch-N</strain>
    </source>
</reference>
<dbReference type="InterPro" id="IPR002346">
    <property type="entry name" value="Mopterin_DH_FAD-bd"/>
</dbReference>
<keyword evidence="1" id="KW-0285">Flavoprotein</keyword>
<dbReference type="InterPro" id="IPR036318">
    <property type="entry name" value="FAD-bd_PCMH-like_sf"/>
</dbReference>
<dbReference type="InterPro" id="IPR005107">
    <property type="entry name" value="CO_DH_flav_C"/>
</dbReference>
<evidence type="ECO:0000256" key="2">
    <source>
        <dbReference type="ARBA" id="ARBA00022827"/>
    </source>
</evidence>
<dbReference type="Gene3D" id="3.30.43.10">
    <property type="entry name" value="Uridine Diphospho-n-acetylenolpyruvylglucosamine Reductase, domain 2"/>
    <property type="match status" value="1"/>
</dbReference>
<dbReference type="GO" id="GO:0016491">
    <property type="term" value="F:oxidoreductase activity"/>
    <property type="evidence" value="ECO:0007669"/>
    <property type="project" value="UniProtKB-KW"/>
</dbReference>
<dbReference type="RefSeq" id="WP_151580211.1">
    <property type="nucleotide sequence ID" value="NZ_CP182503.1"/>
</dbReference>
<dbReference type="EMBL" id="WBVM01000001">
    <property type="protein sequence ID" value="KAB2812885.1"/>
    <property type="molecule type" value="Genomic_DNA"/>
</dbReference>
<dbReference type="InterPro" id="IPR036683">
    <property type="entry name" value="CO_DH_flav_C_dom_sf"/>
</dbReference>
<dbReference type="InterPro" id="IPR016166">
    <property type="entry name" value="FAD-bd_PCMH"/>
</dbReference>
<dbReference type="InterPro" id="IPR016167">
    <property type="entry name" value="FAD-bd_PCMH_sub1"/>
</dbReference>
<dbReference type="Pfam" id="PF03450">
    <property type="entry name" value="CO_deh_flav_C"/>
    <property type="match status" value="1"/>
</dbReference>
<dbReference type="PANTHER" id="PTHR42659:SF2">
    <property type="entry name" value="XANTHINE DEHYDROGENASE SUBUNIT C-RELATED"/>
    <property type="match status" value="1"/>
</dbReference>
<evidence type="ECO:0000256" key="3">
    <source>
        <dbReference type="ARBA" id="ARBA00023002"/>
    </source>
</evidence>
<keyword evidence="3" id="KW-0560">Oxidoreductase</keyword>
<keyword evidence="2" id="KW-0274">FAD</keyword>
<proteinExistence type="predicted"/>
<dbReference type="AlphaFoldDB" id="A0A7J5E3P8"/>
<protein>
    <submittedName>
        <fullName evidence="5">Xanthine dehydrogenase family protein subunit M</fullName>
    </submittedName>
</protein>
<dbReference type="Pfam" id="PF00941">
    <property type="entry name" value="FAD_binding_5"/>
    <property type="match status" value="1"/>
</dbReference>
<comment type="caution">
    <text evidence="5">The sequence shown here is derived from an EMBL/GenBank/DDBJ whole genome shotgun (WGS) entry which is preliminary data.</text>
</comment>
<dbReference type="Gene3D" id="3.30.390.50">
    <property type="entry name" value="CO dehydrogenase flavoprotein, C-terminal domain"/>
    <property type="match status" value="1"/>
</dbReference>
<dbReference type="InterPro" id="IPR016169">
    <property type="entry name" value="FAD-bd_PCMH_sub2"/>
</dbReference>
<sequence length="300" mass="32577">MKPSRFEYVLPRSIEEAVAARVEHADTVVLSGGQSLVPTLNFRLSNPEAVIDLRLVPGLDDVRVDGEWIHVGGRTRQRDLELDDAVHAANPLIRETLHHVAHPVIRNRGTVGGSIAHADPSAELPCLLLCLDGEVVAHGPSGARTIDAQDLFEFILSTTLEPDEILTEVRFPVLPERTGWCFTEFARRHGDFALAGVAATLTLAEDGTIAWGQLAACGVTTTPVRLVAVEDALLDDTADPARFREIAALAADVVTVPDDESCSSAYRRDLLVGLVERALRTSWQRATERATARTSREVTS</sequence>